<name>A0A6I4TYN0_9SPHN</name>
<comment type="function">
    <text evidence="9 10">Catalyzes hydrolysis of the D-alanyl-D-alanine dipeptide.</text>
</comment>
<feature type="binding site" evidence="9">
    <location>
        <position position="153"/>
    </location>
    <ligand>
        <name>Zn(2+)</name>
        <dbReference type="ChEBI" id="CHEBI:29105"/>
        <note>catalytic</note>
    </ligand>
</feature>
<dbReference type="HAMAP" id="MF_01924">
    <property type="entry name" value="A_A_dipeptidase"/>
    <property type="match status" value="1"/>
</dbReference>
<comment type="catalytic activity">
    <reaction evidence="1 9 10">
        <text>D-alanyl-D-alanine + H2O = 2 D-alanine</text>
        <dbReference type="Rhea" id="RHEA:20661"/>
        <dbReference type="ChEBI" id="CHEBI:15377"/>
        <dbReference type="ChEBI" id="CHEBI:57416"/>
        <dbReference type="ChEBI" id="CHEBI:57822"/>
        <dbReference type="EC" id="3.4.13.22"/>
    </reaction>
</comment>
<keyword evidence="2 9" id="KW-0645">Protease</keyword>
<dbReference type="GO" id="GO:0071555">
    <property type="term" value="P:cell wall organization"/>
    <property type="evidence" value="ECO:0007669"/>
    <property type="project" value="UniProtKB-KW"/>
</dbReference>
<dbReference type="EMBL" id="WTYJ01000002">
    <property type="protein sequence ID" value="MXO99473.1"/>
    <property type="molecule type" value="Genomic_DNA"/>
</dbReference>
<dbReference type="Pfam" id="PF01427">
    <property type="entry name" value="Peptidase_M15"/>
    <property type="match status" value="2"/>
</dbReference>
<evidence type="ECO:0000256" key="7">
    <source>
        <dbReference type="ARBA" id="ARBA00023049"/>
    </source>
</evidence>
<dbReference type="InterPro" id="IPR000755">
    <property type="entry name" value="A_A_dipeptidase"/>
</dbReference>
<feature type="active site" description="Proton donor/acceptor" evidence="9">
    <location>
        <position position="240"/>
    </location>
</feature>
<dbReference type="InterPro" id="IPR009045">
    <property type="entry name" value="Zn_M74/Hedgehog-like"/>
</dbReference>
<dbReference type="AlphaFoldDB" id="A0A6I4TYN0"/>
<dbReference type="PANTHER" id="PTHR43126:SF1">
    <property type="entry name" value="D-ALANYL-D-ALANINE DIPEPTIDASE"/>
    <property type="match status" value="1"/>
</dbReference>
<feature type="chain" id="PRO_5026111548" description="D-alanyl-D-alanine dipeptidase" evidence="11">
    <location>
        <begin position="25"/>
        <end position="261"/>
    </location>
</feature>
<dbReference type="GO" id="GO:0160237">
    <property type="term" value="F:D-Ala-D-Ala dipeptidase activity"/>
    <property type="evidence" value="ECO:0007669"/>
    <property type="project" value="UniProtKB-EC"/>
</dbReference>
<dbReference type="SUPFAM" id="SSF55166">
    <property type="entry name" value="Hedgehog/DD-peptidase"/>
    <property type="match status" value="1"/>
</dbReference>
<evidence type="ECO:0000256" key="1">
    <source>
        <dbReference type="ARBA" id="ARBA00001362"/>
    </source>
</evidence>
<keyword evidence="3 9" id="KW-0479">Metal-binding</keyword>
<dbReference type="GO" id="GO:0008237">
    <property type="term" value="F:metallopeptidase activity"/>
    <property type="evidence" value="ECO:0007669"/>
    <property type="project" value="UniProtKB-KW"/>
</dbReference>
<comment type="caution">
    <text evidence="12">The sequence shown here is derived from an EMBL/GenBank/DDBJ whole genome shotgun (WGS) entry which is preliminary data.</text>
</comment>
<feature type="site" description="Transition state stabilizer" evidence="9">
    <location>
        <position position="108"/>
    </location>
</feature>
<organism evidence="12 13">
    <name type="scientific">Croceibacterium xixiisoli</name>
    <dbReference type="NCBI Taxonomy" id="1476466"/>
    <lineage>
        <taxon>Bacteria</taxon>
        <taxon>Pseudomonadati</taxon>
        <taxon>Pseudomonadota</taxon>
        <taxon>Alphaproteobacteria</taxon>
        <taxon>Sphingomonadales</taxon>
        <taxon>Erythrobacteraceae</taxon>
        <taxon>Croceibacterium</taxon>
    </lineage>
</organism>
<dbReference type="GO" id="GO:0008270">
    <property type="term" value="F:zinc ion binding"/>
    <property type="evidence" value="ECO:0007669"/>
    <property type="project" value="UniProtKB-UniRule"/>
</dbReference>
<dbReference type="CDD" id="cd14817">
    <property type="entry name" value="D-Ala-D-Ala_dipeptidase_VanX"/>
    <property type="match status" value="1"/>
</dbReference>
<evidence type="ECO:0000256" key="5">
    <source>
        <dbReference type="ARBA" id="ARBA00022833"/>
    </source>
</evidence>
<dbReference type="Proteomes" id="UP000469430">
    <property type="component" value="Unassembled WGS sequence"/>
</dbReference>
<dbReference type="EC" id="3.4.13.22" evidence="9 10"/>
<dbReference type="Gene3D" id="3.30.1380.10">
    <property type="match status" value="1"/>
</dbReference>
<accession>A0A6I4TYN0</accession>
<proteinExistence type="inferred from homology"/>
<evidence type="ECO:0000256" key="2">
    <source>
        <dbReference type="ARBA" id="ARBA00022670"/>
    </source>
</evidence>
<evidence type="ECO:0000256" key="8">
    <source>
        <dbReference type="ARBA" id="ARBA00023316"/>
    </source>
</evidence>
<keyword evidence="8 10" id="KW-0961">Cell wall biogenesis/degradation</keyword>
<dbReference type="GO" id="GO:0006508">
    <property type="term" value="P:proteolysis"/>
    <property type="evidence" value="ECO:0007669"/>
    <property type="project" value="UniProtKB-KW"/>
</dbReference>
<keyword evidence="7 9" id="KW-0482">Metalloprotease</keyword>
<dbReference type="PIRSF" id="PIRSF026671">
    <property type="entry name" value="AA_dipeptidase"/>
    <property type="match status" value="1"/>
</dbReference>
<keyword evidence="6 9" id="KW-0224">Dipeptidase</keyword>
<keyword evidence="4 9" id="KW-0378">Hydrolase</keyword>
<keyword evidence="5 9" id="KW-0862">Zinc</keyword>
<keyword evidence="11" id="KW-0732">Signal</keyword>
<evidence type="ECO:0000313" key="13">
    <source>
        <dbReference type="Proteomes" id="UP000469430"/>
    </source>
</evidence>
<gene>
    <name evidence="9" type="primary">ddpX</name>
    <name evidence="12" type="ORF">GRI97_10780</name>
</gene>
<evidence type="ECO:0000256" key="10">
    <source>
        <dbReference type="PIRNR" id="PIRNR026671"/>
    </source>
</evidence>
<dbReference type="PROSITE" id="PS51257">
    <property type="entry name" value="PROKAR_LIPOPROTEIN"/>
    <property type="match status" value="1"/>
</dbReference>
<evidence type="ECO:0000256" key="3">
    <source>
        <dbReference type="ARBA" id="ARBA00022723"/>
    </source>
</evidence>
<feature type="binding site" evidence="9">
    <location>
        <position position="243"/>
    </location>
    <ligand>
        <name>Zn(2+)</name>
        <dbReference type="ChEBI" id="CHEBI:29105"/>
        <note>catalytic</note>
    </ligand>
</feature>
<dbReference type="PANTHER" id="PTHR43126">
    <property type="entry name" value="D-ALANYL-D-ALANINE DIPEPTIDASE"/>
    <property type="match status" value="1"/>
</dbReference>
<dbReference type="OrthoDB" id="9801430at2"/>
<dbReference type="RefSeq" id="WP_161391191.1">
    <property type="nucleotide sequence ID" value="NZ_WTYJ01000002.1"/>
</dbReference>
<keyword evidence="13" id="KW-1185">Reference proteome</keyword>
<feature type="signal peptide" evidence="11">
    <location>
        <begin position="1"/>
        <end position="24"/>
    </location>
</feature>
<protein>
    <recommendedName>
        <fullName evidence="9 10">D-alanyl-D-alanine dipeptidase</fullName>
        <shortName evidence="9 10">D-Ala-D-Ala dipeptidase</shortName>
        <ecNumber evidence="9 10">3.4.13.22</ecNumber>
    </recommendedName>
</protein>
<evidence type="ECO:0000313" key="12">
    <source>
        <dbReference type="EMBL" id="MXO99473.1"/>
    </source>
</evidence>
<evidence type="ECO:0000256" key="4">
    <source>
        <dbReference type="ARBA" id="ARBA00022801"/>
    </source>
</evidence>
<evidence type="ECO:0000256" key="11">
    <source>
        <dbReference type="SAM" id="SignalP"/>
    </source>
</evidence>
<comment type="cofactor">
    <cofactor evidence="9">
        <name>Zn(2+)</name>
        <dbReference type="ChEBI" id="CHEBI:29105"/>
    </cofactor>
    <text evidence="9">Binds 1 zinc ion per subunit.</text>
</comment>
<reference evidence="12 13" key="1">
    <citation type="submission" date="2019-12" db="EMBL/GenBank/DDBJ databases">
        <title>Genomic-based taxomic classification of the family Erythrobacteraceae.</title>
        <authorList>
            <person name="Xu L."/>
        </authorList>
    </citation>
    <scope>NUCLEOTIDE SEQUENCE [LARGE SCALE GENOMIC DNA]</scope>
    <source>
        <strain evidence="12 13">S36</strain>
    </source>
</reference>
<evidence type="ECO:0000256" key="9">
    <source>
        <dbReference type="HAMAP-Rule" id="MF_01924"/>
    </source>
</evidence>
<sequence>MLLRPLTALLLAGVIAACAPTDSADPTDPPPSPPASQLPAGFVHLRDLAPSVVQDIRYAGSHNFMGRPIAGYQAGECVLTRPAAQALAAADAEFRRQGLTLQIFDCYRPQRAVDDFAAWAQDLGQTQMRAEFYPRVDKRVLFDAGYIARRSGHSRGSTVDLTLRPIDAPPLPRWNATQPLADCAGPDRYQDGSLDFGTGYDCFDEKSHHGAAGITPTATRNRALLAEVLSRHGFKPYAQEWWHYTLREEPFTDEYFDFPVE</sequence>
<feature type="binding site" evidence="9">
    <location>
        <position position="160"/>
    </location>
    <ligand>
        <name>Zn(2+)</name>
        <dbReference type="ChEBI" id="CHEBI:29105"/>
        <note>catalytic</note>
    </ligand>
</feature>
<evidence type="ECO:0000256" key="6">
    <source>
        <dbReference type="ARBA" id="ARBA00022997"/>
    </source>
</evidence>
<comment type="similarity">
    <text evidence="9 10">Belongs to the peptidase M15D family.</text>
</comment>